<evidence type="ECO:0000313" key="2">
    <source>
        <dbReference type="EMBL" id="KAK1123251.1"/>
    </source>
</evidence>
<organism evidence="2 3">
    <name type="scientific">Melipona bicolor</name>
    <dbReference type="NCBI Taxonomy" id="60889"/>
    <lineage>
        <taxon>Eukaryota</taxon>
        <taxon>Metazoa</taxon>
        <taxon>Ecdysozoa</taxon>
        <taxon>Arthropoda</taxon>
        <taxon>Hexapoda</taxon>
        <taxon>Insecta</taxon>
        <taxon>Pterygota</taxon>
        <taxon>Neoptera</taxon>
        <taxon>Endopterygota</taxon>
        <taxon>Hymenoptera</taxon>
        <taxon>Apocrita</taxon>
        <taxon>Aculeata</taxon>
        <taxon>Apoidea</taxon>
        <taxon>Anthophila</taxon>
        <taxon>Apidae</taxon>
        <taxon>Melipona</taxon>
    </lineage>
</organism>
<keyword evidence="3" id="KW-1185">Reference proteome</keyword>
<name>A0AA40FQR1_9HYME</name>
<comment type="caution">
    <text evidence="2">The sequence shown here is derived from an EMBL/GenBank/DDBJ whole genome shotgun (WGS) entry which is preliminary data.</text>
</comment>
<dbReference type="EMBL" id="JAHYIQ010000021">
    <property type="protein sequence ID" value="KAK1123251.1"/>
    <property type="molecule type" value="Genomic_DNA"/>
</dbReference>
<gene>
    <name evidence="2" type="ORF">K0M31_008881</name>
</gene>
<evidence type="ECO:0000313" key="3">
    <source>
        <dbReference type="Proteomes" id="UP001177670"/>
    </source>
</evidence>
<evidence type="ECO:0000256" key="1">
    <source>
        <dbReference type="SAM" id="MobiDB-lite"/>
    </source>
</evidence>
<dbReference type="Proteomes" id="UP001177670">
    <property type="component" value="Unassembled WGS sequence"/>
</dbReference>
<dbReference type="AlphaFoldDB" id="A0AA40FQR1"/>
<feature type="region of interest" description="Disordered" evidence="1">
    <location>
        <begin position="1"/>
        <end position="28"/>
    </location>
</feature>
<reference evidence="2" key="1">
    <citation type="submission" date="2021-10" db="EMBL/GenBank/DDBJ databases">
        <title>Melipona bicolor Genome sequencing and assembly.</title>
        <authorList>
            <person name="Araujo N.S."/>
            <person name="Arias M.C."/>
        </authorList>
    </citation>
    <scope>NUCLEOTIDE SEQUENCE</scope>
    <source>
        <strain evidence="2">USP_2M_L1-L4_2017</strain>
        <tissue evidence="2">Whole body</tissue>
    </source>
</reference>
<accession>A0AA40FQR1</accession>
<protein>
    <submittedName>
        <fullName evidence="2">Uncharacterized protein</fullName>
    </submittedName>
</protein>
<proteinExistence type="predicted"/>
<sequence length="105" mass="12375">MSELEERMRMIEGIEKEGAGGKDEMEKEKEVENRITAVERKLEKEKVVERILERIGEKVELESVGEEWQRDLSRIGAGKLAWNYEKKVERRERRKLGEGFVEKIA</sequence>